<evidence type="ECO:0000313" key="7">
    <source>
        <dbReference type="EMBL" id="KAH7310854.1"/>
    </source>
</evidence>
<dbReference type="EMBL" id="JAGPNK010000012">
    <property type="protein sequence ID" value="KAH7310854.1"/>
    <property type="molecule type" value="Genomic_DNA"/>
</dbReference>
<accession>A0A8K0SIB8</accession>
<dbReference type="InterPro" id="IPR036318">
    <property type="entry name" value="FAD-bd_PCMH-like_sf"/>
</dbReference>
<dbReference type="PANTHER" id="PTHR42973">
    <property type="entry name" value="BINDING OXIDOREDUCTASE, PUTATIVE (AFU_ORTHOLOGUE AFUA_1G17690)-RELATED"/>
    <property type="match status" value="1"/>
</dbReference>
<dbReference type="OrthoDB" id="2151789at2759"/>
<dbReference type="GO" id="GO:0016491">
    <property type="term" value="F:oxidoreductase activity"/>
    <property type="evidence" value="ECO:0007669"/>
    <property type="project" value="UniProtKB-KW"/>
</dbReference>
<dbReference type="InterPro" id="IPR006094">
    <property type="entry name" value="Oxid_FAD_bind_N"/>
</dbReference>
<evidence type="ECO:0000256" key="2">
    <source>
        <dbReference type="ARBA" id="ARBA00022630"/>
    </source>
</evidence>
<evidence type="ECO:0000256" key="5">
    <source>
        <dbReference type="SAM" id="MobiDB-lite"/>
    </source>
</evidence>
<dbReference type="Pfam" id="PF01565">
    <property type="entry name" value="FAD_binding_4"/>
    <property type="match status" value="1"/>
</dbReference>
<evidence type="ECO:0000256" key="4">
    <source>
        <dbReference type="ARBA" id="ARBA00023002"/>
    </source>
</evidence>
<gene>
    <name evidence="7" type="ORF">B0I35DRAFT_358659</name>
</gene>
<dbReference type="PROSITE" id="PS51387">
    <property type="entry name" value="FAD_PCMH"/>
    <property type="match status" value="1"/>
</dbReference>
<dbReference type="SUPFAM" id="SSF56176">
    <property type="entry name" value="FAD-binding/transporter-associated domain-like"/>
    <property type="match status" value="1"/>
</dbReference>
<keyword evidence="3" id="KW-0274">FAD</keyword>
<proteinExistence type="inferred from homology"/>
<keyword evidence="8" id="KW-1185">Reference proteome</keyword>
<evidence type="ECO:0000256" key="1">
    <source>
        <dbReference type="ARBA" id="ARBA00005466"/>
    </source>
</evidence>
<reference evidence="7" key="1">
    <citation type="journal article" date="2021" name="Nat. Commun.">
        <title>Genetic determinants of endophytism in the Arabidopsis root mycobiome.</title>
        <authorList>
            <person name="Mesny F."/>
            <person name="Miyauchi S."/>
            <person name="Thiergart T."/>
            <person name="Pickel B."/>
            <person name="Atanasova L."/>
            <person name="Karlsson M."/>
            <person name="Huettel B."/>
            <person name="Barry K.W."/>
            <person name="Haridas S."/>
            <person name="Chen C."/>
            <person name="Bauer D."/>
            <person name="Andreopoulos W."/>
            <person name="Pangilinan J."/>
            <person name="LaButti K."/>
            <person name="Riley R."/>
            <person name="Lipzen A."/>
            <person name="Clum A."/>
            <person name="Drula E."/>
            <person name="Henrissat B."/>
            <person name="Kohler A."/>
            <person name="Grigoriev I.V."/>
            <person name="Martin F.M."/>
            <person name="Hacquard S."/>
        </authorList>
    </citation>
    <scope>NUCLEOTIDE SEQUENCE</scope>
    <source>
        <strain evidence="7">MPI-CAGE-CH-0235</strain>
    </source>
</reference>
<dbReference type="GO" id="GO:0071949">
    <property type="term" value="F:FAD binding"/>
    <property type="evidence" value="ECO:0007669"/>
    <property type="project" value="InterPro"/>
</dbReference>
<dbReference type="InterPro" id="IPR016166">
    <property type="entry name" value="FAD-bd_PCMH"/>
</dbReference>
<evidence type="ECO:0000259" key="6">
    <source>
        <dbReference type="PROSITE" id="PS51387"/>
    </source>
</evidence>
<dbReference type="Gene3D" id="3.30.465.10">
    <property type="match status" value="1"/>
</dbReference>
<evidence type="ECO:0000256" key="3">
    <source>
        <dbReference type="ARBA" id="ARBA00022827"/>
    </source>
</evidence>
<protein>
    <recommendedName>
        <fullName evidence="6">FAD-binding PCMH-type domain-containing protein</fullName>
    </recommendedName>
</protein>
<comment type="caution">
    <text evidence="7">The sequence shown here is derived from an EMBL/GenBank/DDBJ whole genome shotgun (WGS) entry which is preliminary data.</text>
</comment>
<feature type="domain" description="FAD-binding PCMH-type" evidence="6">
    <location>
        <begin position="52"/>
        <end position="229"/>
    </location>
</feature>
<organism evidence="7 8">
    <name type="scientific">Stachybotrys elegans</name>
    <dbReference type="NCBI Taxonomy" id="80388"/>
    <lineage>
        <taxon>Eukaryota</taxon>
        <taxon>Fungi</taxon>
        <taxon>Dikarya</taxon>
        <taxon>Ascomycota</taxon>
        <taxon>Pezizomycotina</taxon>
        <taxon>Sordariomycetes</taxon>
        <taxon>Hypocreomycetidae</taxon>
        <taxon>Hypocreales</taxon>
        <taxon>Stachybotryaceae</taxon>
        <taxon>Stachybotrys</taxon>
    </lineage>
</organism>
<keyword evidence="2" id="KW-0285">Flavoprotein</keyword>
<comment type="similarity">
    <text evidence="1">Belongs to the oxygen-dependent FAD-linked oxidoreductase family.</text>
</comment>
<evidence type="ECO:0000313" key="8">
    <source>
        <dbReference type="Proteomes" id="UP000813444"/>
    </source>
</evidence>
<dbReference type="InterPro" id="IPR016169">
    <property type="entry name" value="FAD-bd_PCMH_sub2"/>
</dbReference>
<dbReference type="Proteomes" id="UP000813444">
    <property type="component" value="Unassembled WGS sequence"/>
</dbReference>
<dbReference type="AlphaFoldDB" id="A0A8K0SIB8"/>
<name>A0A8K0SIB8_9HYPO</name>
<dbReference type="InterPro" id="IPR050416">
    <property type="entry name" value="FAD-linked_Oxidoreductase"/>
</dbReference>
<feature type="region of interest" description="Disordered" evidence="5">
    <location>
        <begin position="387"/>
        <end position="406"/>
    </location>
</feature>
<keyword evidence="4" id="KW-0560">Oxidoreductase</keyword>
<sequence>MFKRAKPAQLLRKPSWAQPLLEDLATNGTLIYFPGSAEFADSETNYYTAQANEVQSAAVARPHSAQEVATVLKALRRHLPDSVPIAIRGAGHATFAGAAKAENGVTVDTRGLRGIDILPGGVVRIGAGHEWLDVYTALEAHEPPLTVAGGRAGRVGVAGFLLGGGISYFSSQYGFGADSVRTWEVVLANGDIIRASREDPETADLWDALRGGSTNFGIVTAVEMACFPHPAHFRCSNLFYLYPARQATLQALVDQGSRPDLAVTHAIWAITHVAGMPFKVINVMASTTDPANCGGLDGFLNAPGRVPLVGALKERKHSHFAKQVGNLSPKDGSRTINRSISFKLNSQFLNTAVDMWYGFVESTRHVSGILNTLVFLALPTSMLQVSRDTSAPSFPDPKPTKNSQGLCPEDGPLAIMEICLTWRNADDDAFMIEKGTQFLREVKLAAKEMGLEHCYIFPNYAWPQEHVIQSYGADRLAVLRRVASRWDPDGFFQYRVIGGYKINV</sequence>
<dbReference type="PANTHER" id="PTHR42973:SF22">
    <property type="entry name" value="FAD-BINDING PCMH-TYPE DOMAIN-CONTAINING PROTEIN-RELATED"/>
    <property type="match status" value="1"/>
</dbReference>